<dbReference type="AlphaFoldDB" id="A0A1J0AA21"/>
<dbReference type="PANTHER" id="PTHR47353">
    <property type="entry name" value="THIOREDOXIN-LIKE PROTEIN HCF164, CHLOROPLASTIC"/>
    <property type="match status" value="1"/>
</dbReference>
<dbReference type="GO" id="GO:0016853">
    <property type="term" value="F:isomerase activity"/>
    <property type="evidence" value="ECO:0007669"/>
    <property type="project" value="UniProtKB-KW"/>
</dbReference>
<dbReference type="GO" id="GO:0016671">
    <property type="term" value="F:oxidoreductase activity, acting on a sulfur group of donors, disulfide as acceptor"/>
    <property type="evidence" value="ECO:0007669"/>
    <property type="project" value="TreeGrafter"/>
</dbReference>
<dbReference type="Proteomes" id="UP000180235">
    <property type="component" value="Chromosome"/>
</dbReference>
<dbReference type="PROSITE" id="PS51352">
    <property type="entry name" value="THIOREDOXIN_2"/>
    <property type="match status" value="1"/>
</dbReference>
<dbReference type="STRING" id="1188229.GlitD10_0464"/>
<dbReference type="SUPFAM" id="SSF52833">
    <property type="entry name" value="Thioredoxin-like"/>
    <property type="match status" value="1"/>
</dbReference>
<protein>
    <submittedName>
        <fullName evidence="3">Thiol-disulfide isomerase and thioredoxins</fullName>
    </submittedName>
</protein>
<dbReference type="EMBL" id="CP017675">
    <property type="protein sequence ID" value="APB32775.1"/>
    <property type="molecule type" value="Genomic_DNA"/>
</dbReference>
<keyword evidence="1" id="KW-0732">Signal</keyword>
<evidence type="ECO:0000256" key="1">
    <source>
        <dbReference type="SAM" id="SignalP"/>
    </source>
</evidence>
<feature type="chain" id="PRO_5009608698" evidence="1">
    <location>
        <begin position="19"/>
        <end position="161"/>
    </location>
</feature>
<feature type="domain" description="Thioredoxin" evidence="2">
    <location>
        <begin position="28"/>
        <end position="158"/>
    </location>
</feature>
<dbReference type="PANTHER" id="PTHR47353:SF1">
    <property type="entry name" value="THIOREDOXIN-LIKE PROTEIN HCF164, CHLOROPLASTIC"/>
    <property type="match status" value="1"/>
</dbReference>
<dbReference type="Pfam" id="PF00085">
    <property type="entry name" value="Thioredoxin"/>
    <property type="match status" value="1"/>
</dbReference>
<proteinExistence type="predicted"/>
<keyword evidence="3" id="KW-0413">Isomerase</keyword>
<dbReference type="InterPro" id="IPR013766">
    <property type="entry name" value="Thioredoxin_domain"/>
</dbReference>
<gene>
    <name evidence="3" type="ORF">GlitD10_0464</name>
</gene>
<keyword evidence="4" id="KW-1185">Reference proteome</keyword>
<dbReference type="KEGG" id="glt:GlitD10_0464"/>
<reference evidence="3 4" key="1">
    <citation type="submission" date="2016-10" db="EMBL/GenBank/DDBJ databases">
        <title>Description of Gloeomargarita lithophora gen. nov., sp. nov., a thylakoid-bearing basal-branching cyanobacterium with intracellular carbonates, and proposal for Gloeomargaritales ord. nov.</title>
        <authorList>
            <person name="Moreira D."/>
            <person name="Tavera R."/>
            <person name="Benzerara K."/>
            <person name="Skouri-Panet F."/>
            <person name="Couradeau E."/>
            <person name="Gerard E."/>
            <person name="Loussert C."/>
            <person name="Novelo E."/>
            <person name="Zivanovic Y."/>
            <person name="Lopez-Garcia P."/>
        </authorList>
    </citation>
    <scope>NUCLEOTIDE SEQUENCE [LARGE SCALE GENOMIC DNA]</scope>
    <source>
        <strain evidence="3 4">D10</strain>
    </source>
</reference>
<evidence type="ECO:0000313" key="4">
    <source>
        <dbReference type="Proteomes" id="UP000180235"/>
    </source>
</evidence>
<name>A0A1J0AA21_9CYAN</name>
<evidence type="ECO:0000313" key="3">
    <source>
        <dbReference type="EMBL" id="APB32775.1"/>
    </source>
</evidence>
<sequence>MKRLLLLLPVLLVTAVLDGGQSINALQSLIPTPVAQANSKPANVGGPLSQELQNQPVVVDMFATWCAGCQNIKPTLTQLRQRYQGKVNFVVFDVSDKKTAQAAETQAQKMGLGQYFAKTKSQTSTVAIIDPRTGNILAQYKNNPRLEDYTQVLDAALAKSK</sequence>
<organism evidence="3 4">
    <name type="scientific">Gloeomargarita lithophora Alchichica-D10</name>
    <dbReference type="NCBI Taxonomy" id="1188229"/>
    <lineage>
        <taxon>Bacteria</taxon>
        <taxon>Bacillati</taxon>
        <taxon>Cyanobacteriota</taxon>
        <taxon>Cyanophyceae</taxon>
        <taxon>Gloeomargaritales</taxon>
        <taxon>Gloeomargaritaceae</taxon>
        <taxon>Gloeomargarita</taxon>
    </lineage>
</organism>
<dbReference type="InterPro" id="IPR044241">
    <property type="entry name" value="TxlA/HCF164"/>
</dbReference>
<dbReference type="Gene3D" id="3.40.30.10">
    <property type="entry name" value="Glutaredoxin"/>
    <property type="match status" value="1"/>
</dbReference>
<dbReference type="RefSeq" id="WP_071453461.1">
    <property type="nucleotide sequence ID" value="NZ_CP017675.1"/>
</dbReference>
<accession>A0A1J0AA21</accession>
<dbReference type="InterPro" id="IPR036249">
    <property type="entry name" value="Thioredoxin-like_sf"/>
</dbReference>
<feature type="signal peptide" evidence="1">
    <location>
        <begin position="1"/>
        <end position="18"/>
    </location>
</feature>
<evidence type="ECO:0000259" key="2">
    <source>
        <dbReference type="PROSITE" id="PS51352"/>
    </source>
</evidence>
<dbReference type="OrthoDB" id="516859at2"/>